<keyword evidence="4" id="KW-0862">Zinc</keyword>
<dbReference type="STRING" id="70667.A0A183SEZ9"/>
<evidence type="ECO:0000256" key="7">
    <source>
        <dbReference type="ARBA" id="ARBA00023242"/>
    </source>
</evidence>
<accession>A0A183SEZ9</accession>
<gene>
    <name evidence="11" type="ORF">SSLN_LOCUS2797</name>
</gene>
<dbReference type="GO" id="GO:0001227">
    <property type="term" value="F:DNA-binding transcription repressor activity, RNA polymerase II-specific"/>
    <property type="evidence" value="ECO:0007669"/>
    <property type="project" value="TreeGrafter"/>
</dbReference>
<feature type="compositionally biased region" description="Polar residues" evidence="9">
    <location>
        <begin position="78"/>
        <end position="95"/>
    </location>
</feature>
<feature type="region of interest" description="Disordered" evidence="9">
    <location>
        <begin position="652"/>
        <end position="675"/>
    </location>
</feature>
<reference evidence="11 12" key="2">
    <citation type="submission" date="2018-11" db="EMBL/GenBank/DDBJ databases">
        <authorList>
            <consortium name="Pathogen Informatics"/>
        </authorList>
    </citation>
    <scope>NUCLEOTIDE SEQUENCE [LARGE SCALE GENOMIC DNA]</scope>
    <source>
        <strain evidence="11 12">NST_G2</strain>
    </source>
</reference>
<feature type="domain" description="C2H2-type" evidence="10">
    <location>
        <begin position="533"/>
        <end position="561"/>
    </location>
</feature>
<dbReference type="GO" id="GO:0005654">
    <property type="term" value="C:nucleoplasm"/>
    <property type="evidence" value="ECO:0007669"/>
    <property type="project" value="TreeGrafter"/>
</dbReference>
<keyword evidence="3" id="KW-0677">Repeat</keyword>
<evidence type="ECO:0000313" key="12">
    <source>
        <dbReference type="Proteomes" id="UP000275846"/>
    </source>
</evidence>
<sequence>MLVGSAPFDGMAITNRLKKSTPSGCVNGLGEVKPFTSIASINASPLVHFASTQTSSNQHLGNGSTKAHEQTKDPEMIQSLSNNSSKVSPTMNSNDVAKKSDQSVELRSKLLKALQALIPHKSSLTVRLLVTYAVDDGASDVIVIDETLRRGNSSPKSSPPNSCERERSPIRSPSTVRQLPINVLDLSQRQSPPSPSKTSGTIPRLAAQIPATDLLNQTDFLHFATGLLGAQVNKPTRLAVDPSLLGLFPFLQERVQNQISNRLKGGSSGNYNQNSTTGLLAQPNIQLPTTNNTATPTPSLPPPSVNPDALFMLQTLLNTTNRVGTSDSPLILTQSPHVTMPQSTIITNVPSLTTMGHEFTINLPTTASSSARSGLASSEATGALATDVLSSQCLVSACATTESASPSSNFLTSRLSPADAAGSGKGSFLDSETAISNSIDNPDVNIEALGVKSASSGGSSGSGGSPNALNRRFVHPRRFMCNQCREHFPSLAELNRHTLELHNSFRCNVCKAKFTQRSNLQRHSLKHVGFRPFSCNICKKEYYRKDHLVRHIEVTHHNADPRANITVLLSSSECLDFLDNLQVHPDGSSIPLSLSTSGNLVKNSPCADGVEPLEANCEGLLDEPCDVFTPTLSSLTPEQNDQHMVDLHAKEDENGIQPTLKVSESKSEAFTDEEV</sequence>
<dbReference type="GO" id="GO:0008270">
    <property type="term" value="F:zinc ion binding"/>
    <property type="evidence" value="ECO:0007669"/>
    <property type="project" value="UniProtKB-KW"/>
</dbReference>
<dbReference type="EMBL" id="UYSU01032339">
    <property type="protein sequence ID" value="VDL89182.1"/>
    <property type="molecule type" value="Genomic_DNA"/>
</dbReference>
<evidence type="ECO:0000256" key="4">
    <source>
        <dbReference type="ARBA" id="ARBA00022833"/>
    </source>
</evidence>
<dbReference type="InterPro" id="IPR013087">
    <property type="entry name" value="Znf_C2H2_type"/>
</dbReference>
<dbReference type="Proteomes" id="UP000275846">
    <property type="component" value="Unassembled WGS sequence"/>
</dbReference>
<feature type="compositionally biased region" description="Polar residues" evidence="9">
    <location>
        <begin position="53"/>
        <end position="65"/>
    </location>
</feature>
<dbReference type="Pfam" id="PF00096">
    <property type="entry name" value="zf-C2H2"/>
    <property type="match status" value="2"/>
</dbReference>
<evidence type="ECO:0000313" key="11">
    <source>
        <dbReference type="EMBL" id="VDL89182.1"/>
    </source>
</evidence>
<dbReference type="PANTHER" id="PTHR24399">
    <property type="entry name" value="ZINC FINGER AND BTB DOMAIN-CONTAINING"/>
    <property type="match status" value="1"/>
</dbReference>
<dbReference type="PROSITE" id="PS00028">
    <property type="entry name" value="ZINC_FINGER_C2H2_1"/>
    <property type="match status" value="3"/>
</dbReference>
<dbReference type="PROSITE" id="PS50157">
    <property type="entry name" value="ZINC_FINGER_C2H2_2"/>
    <property type="match status" value="3"/>
</dbReference>
<proteinExistence type="predicted"/>
<comment type="subcellular location">
    <subcellularLocation>
        <location evidence="1">Nucleus</location>
    </subcellularLocation>
</comment>
<dbReference type="PANTHER" id="PTHR24399:SF70">
    <property type="entry name" value="C2H2-TYPE DOMAIN-CONTAINING PROTEIN"/>
    <property type="match status" value="1"/>
</dbReference>
<keyword evidence="12" id="KW-1185">Reference proteome</keyword>
<evidence type="ECO:0000256" key="3">
    <source>
        <dbReference type="ARBA" id="ARBA00022737"/>
    </source>
</evidence>
<dbReference type="AlphaFoldDB" id="A0A183SEZ9"/>
<evidence type="ECO:0000256" key="8">
    <source>
        <dbReference type="PROSITE-ProRule" id="PRU00042"/>
    </source>
</evidence>
<evidence type="ECO:0000313" key="13">
    <source>
        <dbReference type="WBParaSite" id="SSLN_0000288401-mRNA-1"/>
    </source>
</evidence>
<dbReference type="InterPro" id="IPR036236">
    <property type="entry name" value="Znf_C2H2_sf"/>
</dbReference>
<feature type="compositionally biased region" description="Low complexity" evidence="9">
    <location>
        <begin position="152"/>
        <end position="162"/>
    </location>
</feature>
<feature type="compositionally biased region" description="Basic and acidic residues" evidence="9">
    <location>
        <begin position="66"/>
        <end position="75"/>
    </location>
</feature>
<keyword evidence="6" id="KW-0804">Transcription</keyword>
<feature type="domain" description="C2H2-type" evidence="10">
    <location>
        <begin position="505"/>
        <end position="532"/>
    </location>
</feature>
<keyword evidence="8" id="KW-0863">Zinc-finger</keyword>
<dbReference type="WBParaSite" id="SSLN_0000288401-mRNA-1">
    <property type="protein sequence ID" value="SSLN_0000288401-mRNA-1"/>
    <property type="gene ID" value="SSLN_0000288401"/>
</dbReference>
<name>A0A183SEZ9_SCHSO</name>
<feature type="region of interest" description="Disordered" evidence="9">
    <location>
        <begin position="53"/>
        <end position="100"/>
    </location>
</feature>
<evidence type="ECO:0000256" key="1">
    <source>
        <dbReference type="ARBA" id="ARBA00004123"/>
    </source>
</evidence>
<evidence type="ECO:0000256" key="5">
    <source>
        <dbReference type="ARBA" id="ARBA00023015"/>
    </source>
</evidence>
<dbReference type="GO" id="GO:0000978">
    <property type="term" value="F:RNA polymerase II cis-regulatory region sequence-specific DNA binding"/>
    <property type="evidence" value="ECO:0007669"/>
    <property type="project" value="TreeGrafter"/>
</dbReference>
<dbReference type="SMART" id="SM00355">
    <property type="entry name" value="ZnF_C2H2"/>
    <property type="match status" value="3"/>
</dbReference>
<reference evidence="13" key="1">
    <citation type="submission" date="2016-06" db="UniProtKB">
        <authorList>
            <consortium name="WormBaseParasite"/>
        </authorList>
    </citation>
    <scope>IDENTIFICATION</scope>
</reference>
<evidence type="ECO:0000256" key="2">
    <source>
        <dbReference type="ARBA" id="ARBA00022723"/>
    </source>
</evidence>
<evidence type="ECO:0000256" key="6">
    <source>
        <dbReference type="ARBA" id="ARBA00023163"/>
    </source>
</evidence>
<dbReference type="SUPFAM" id="SSF57667">
    <property type="entry name" value="beta-beta-alpha zinc fingers"/>
    <property type="match status" value="1"/>
</dbReference>
<evidence type="ECO:0000259" key="10">
    <source>
        <dbReference type="PROSITE" id="PS50157"/>
    </source>
</evidence>
<keyword evidence="2" id="KW-0479">Metal-binding</keyword>
<keyword evidence="7" id="KW-0539">Nucleus</keyword>
<organism evidence="13">
    <name type="scientific">Schistocephalus solidus</name>
    <name type="common">Tapeworm</name>
    <dbReference type="NCBI Taxonomy" id="70667"/>
    <lineage>
        <taxon>Eukaryota</taxon>
        <taxon>Metazoa</taxon>
        <taxon>Spiralia</taxon>
        <taxon>Lophotrochozoa</taxon>
        <taxon>Platyhelminthes</taxon>
        <taxon>Cestoda</taxon>
        <taxon>Eucestoda</taxon>
        <taxon>Diphyllobothriidea</taxon>
        <taxon>Diphyllobothriidae</taxon>
        <taxon>Schistocephalus</taxon>
    </lineage>
</organism>
<dbReference type="OrthoDB" id="10066279at2759"/>
<dbReference type="Gene3D" id="3.30.160.60">
    <property type="entry name" value="Classic Zinc Finger"/>
    <property type="match status" value="2"/>
</dbReference>
<feature type="region of interest" description="Disordered" evidence="9">
    <location>
        <begin position="150"/>
        <end position="175"/>
    </location>
</feature>
<protein>
    <submittedName>
        <fullName evidence="13">Zinc finger protein 148</fullName>
    </submittedName>
</protein>
<keyword evidence="5" id="KW-0805">Transcription regulation</keyword>
<feature type="domain" description="C2H2-type" evidence="10">
    <location>
        <begin position="479"/>
        <end position="507"/>
    </location>
</feature>
<evidence type="ECO:0000256" key="9">
    <source>
        <dbReference type="SAM" id="MobiDB-lite"/>
    </source>
</evidence>